<dbReference type="EMBL" id="BAMD01000223">
    <property type="protein sequence ID" value="GAF06018.1"/>
    <property type="molecule type" value="Genomic_DNA"/>
</dbReference>
<dbReference type="STRING" id="869213.GCA_000517085_01860"/>
<dbReference type="RefSeq" id="WP_027471579.1">
    <property type="nucleotide sequence ID" value="NZ_BAMD01000223.1"/>
</dbReference>
<sequence length="273" mass="30249">MARNITEIQQGIIDNVQDDEALSEVLTSTSKTALWRLFAYVFAVASYLLEVLFDNHTSEIDAKLATQKTHNEMWYAEKAKAFQYGYELVTETDYYETEDEDAKIVSHAAVESKNGTLFMKVAKTENGELQPLSTSSPDELTPFTAYITAVKDAGVVINVVSSEGDNLRLVMDIYYDPQVLNADGTLITDPSQSPVEDTIRKFITALPFNGEFIPASLVDSLQLTDGVDIPEILSVETKYADNDWQAVQGKVTPNAGYLTVTDDDLTLNYKANV</sequence>
<name>W7YEW7_9BACT</name>
<dbReference type="eggNOG" id="ENOG502ZBHM">
    <property type="taxonomic scope" value="Bacteria"/>
</dbReference>
<accession>W7YEW7</accession>
<organism evidence="1 2">
    <name type="scientific">Saccharicrinis fermentans DSM 9555 = JCM 21142</name>
    <dbReference type="NCBI Taxonomy" id="869213"/>
    <lineage>
        <taxon>Bacteria</taxon>
        <taxon>Pseudomonadati</taxon>
        <taxon>Bacteroidota</taxon>
        <taxon>Bacteroidia</taxon>
        <taxon>Marinilabiliales</taxon>
        <taxon>Marinilabiliaceae</taxon>
        <taxon>Saccharicrinis</taxon>
    </lineage>
</organism>
<dbReference type="OrthoDB" id="1053324at2"/>
<dbReference type="Proteomes" id="UP000019402">
    <property type="component" value="Unassembled WGS sequence"/>
</dbReference>
<evidence type="ECO:0000313" key="1">
    <source>
        <dbReference type="EMBL" id="GAF06018.1"/>
    </source>
</evidence>
<proteinExistence type="predicted"/>
<evidence type="ECO:0008006" key="3">
    <source>
        <dbReference type="Google" id="ProtNLM"/>
    </source>
</evidence>
<evidence type="ECO:0000313" key="2">
    <source>
        <dbReference type="Proteomes" id="UP000019402"/>
    </source>
</evidence>
<reference evidence="1 2" key="1">
    <citation type="journal article" date="2014" name="Genome Announc.">
        <title>Draft Genome Sequence of Cytophaga fermentans JCM 21142T, a Facultative Anaerobe Isolated from Marine Mud.</title>
        <authorList>
            <person name="Starns D."/>
            <person name="Oshima K."/>
            <person name="Suda W."/>
            <person name="Iino T."/>
            <person name="Yuki M."/>
            <person name="Inoue J."/>
            <person name="Kitamura K."/>
            <person name="Iida T."/>
            <person name="Darby A."/>
            <person name="Hattori M."/>
            <person name="Ohkuma M."/>
        </authorList>
    </citation>
    <scope>NUCLEOTIDE SEQUENCE [LARGE SCALE GENOMIC DNA]</scope>
    <source>
        <strain evidence="1 2">JCM 21142</strain>
    </source>
</reference>
<dbReference type="AlphaFoldDB" id="W7YEW7"/>
<gene>
    <name evidence="1" type="ORF">JCM21142_134785</name>
</gene>
<keyword evidence="2" id="KW-1185">Reference proteome</keyword>
<protein>
    <recommendedName>
        <fullName evidence="3">Nucleotidyltransferase</fullName>
    </recommendedName>
</protein>
<comment type="caution">
    <text evidence="1">The sequence shown here is derived from an EMBL/GenBank/DDBJ whole genome shotgun (WGS) entry which is preliminary data.</text>
</comment>